<feature type="compositionally biased region" description="Basic and acidic residues" evidence="1">
    <location>
        <begin position="128"/>
        <end position="143"/>
    </location>
</feature>
<organism evidence="2 3">
    <name type="scientific">Cetraspora pellucida</name>
    <dbReference type="NCBI Taxonomy" id="1433469"/>
    <lineage>
        <taxon>Eukaryota</taxon>
        <taxon>Fungi</taxon>
        <taxon>Fungi incertae sedis</taxon>
        <taxon>Mucoromycota</taxon>
        <taxon>Glomeromycotina</taxon>
        <taxon>Glomeromycetes</taxon>
        <taxon>Diversisporales</taxon>
        <taxon>Gigasporaceae</taxon>
        <taxon>Cetraspora</taxon>
    </lineage>
</organism>
<dbReference type="Proteomes" id="UP000789759">
    <property type="component" value="Unassembled WGS sequence"/>
</dbReference>
<evidence type="ECO:0000256" key="1">
    <source>
        <dbReference type="SAM" id="MobiDB-lite"/>
    </source>
</evidence>
<dbReference type="EMBL" id="CAJVQA010023276">
    <property type="protein sequence ID" value="CAG8777735.1"/>
    <property type="molecule type" value="Genomic_DNA"/>
</dbReference>
<dbReference type="AlphaFoldDB" id="A0A9N9JFB1"/>
<sequence length="143" mass="16484">MPTIVSKRKEEDGILVNKIKDPVTSVILGLKVFSTLSCHQKNLVDEIINLYLEVEDPECHHKNGIEVDKAEQDSSKQVKDRDSLEDEAINIKNKKVTYDKSYHYENRIEVEKKTDNPFKPNKEPPGSEAKKDKHELFDSHLEP</sequence>
<feature type="compositionally biased region" description="Basic and acidic residues" evidence="1">
    <location>
        <begin position="108"/>
        <end position="122"/>
    </location>
</feature>
<reference evidence="2" key="1">
    <citation type="submission" date="2021-06" db="EMBL/GenBank/DDBJ databases">
        <authorList>
            <person name="Kallberg Y."/>
            <person name="Tangrot J."/>
            <person name="Rosling A."/>
        </authorList>
    </citation>
    <scope>NUCLEOTIDE SEQUENCE</scope>
    <source>
        <strain evidence="2">FL966</strain>
    </source>
</reference>
<protein>
    <submittedName>
        <fullName evidence="2">1608_t:CDS:1</fullName>
    </submittedName>
</protein>
<feature type="region of interest" description="Disordered" evidence="1">
    <location>
        <begin position="108"/>
        <end position="143"/>
    </location>
</feature>
<keyword evidence="3" id="KW-1185">Reference proteome</keyword>
<name>A0A9N9JFB1_9GLOM</name>
<proteinExistence type="predicted"/>
<comment type="caution">
    <text evidence="2">The sequence shown here is derived from an EMBL/GenBank/DDBJ whole genome shotgun (WGS) entry which is preliminary data.</text>
</comment>
<evidence type="ECO:0000313" key="2">
    <source>
        <dbReference type="EMBL" id="CAG8777735.1"/>
    </source>
</evidence>
<evidence type="ECO:0000313" key="3">
    <source>
        <dbReference type="Proteomes" id="UP000789759"/>
    </source>
</evidence>
<feature type="region of interest" description="Disordered" evidence="1">
    <location>
        <begin position="64"/>
        <end position="84"/>
    </location>
</feature>
<accession>A0A9N9JFB1</accession>
<feature type="compositionally biased region" description="Basic and acidic residues" evidence="1">
    <location>
        <begin position="64"/>
        <end position="82"/>
    </location>
</feature>
<gene>
    <name evidence="2" type="ORF">CPELLU_LOCUS16214</name>
</gene>